<dbReference type="Gene3D" id="1.10.1200.10">
    <property type="entry name" value="ACP-like"/>
    <property type="match status" value="3"/>
</dbReference>
<evidence type="ECO:0000256" key="2">
    <source>
        <dbReference type="ARBA" id="ARBA00022450"/>
    </source>
</evidence>
<dbReference type="EMBL" id="BMNC01000001">
    <property type="protein sequence ID" value="GGM76668.1"/>
    <property type="molecule type" value="Genomic_DNA"/>
</dbReference>
<feature type="domain" description="Carrier" evidence="4">
    <location>
        <begin position="981"/>
        <end position="1056"/>
    </location>
</feature>
<dbReference type="RefSeq" id="WP_189153378.1">
    <property type="nucleotide sequence ID" value="NZ_BMNC01000001.1"/>
</dbReference>
<dbReference type="InterPro" id="IPR006162">
    <property type="entry name" value="Ppantetheine_attach_site"/>
</dbReference>
<evidence type="ECO:0000313" key="5">
    <source>
        <dbReference type="EMBL" id="GGM76668.1"/>
    </source>
</evidence>
<dbReference type="Pfam" id="PF00501">
    <property type="entry name" value="AMP-binding"/>
    <property type="match status" value="4"/>
</dbReference>
<dbReference type="PANTHER" id="PTHR45527">
    <property type="entry name" value="NONRIBOSOMAL PEPTIDE SYNTHETASE"/>
    <property type="match status" value="1"/>
</dbReference>
<dbReference type="InterPro" id="IPR020806">
    <property type="entry name" value="PKS_PP-bd"/>
</dbReference>
<dbReference type="SMART" id="SM00823">
    <property type="entry name" value="PKS_PP"/>
    <property type="match status" value="4"/>
</dbReference>
<dbReference type="InterPro" id="IPR045851">
    <property type="entry name" value="AMP-bd_C_sf"/>
</dbReference>
<sequence length="4099" mass="440368">MSPLSFAQRRLWLLHRLDPAGALYNATYTLRFRGPLDVTALESALADVAGRHETLRTVFPEIDGEPHQLVLDTVPALQTVSAANLWEAMTKASAHDFDLATEHPWRATLYQVSEQDHVLLFVMHHIATDGWSWGPLTRDLSAAYAARLNGNAPDWEPLPVQYADYTVWQQEVLGSADDSDSEMAGQLAYWRETLADLPEQIDLPTDHPRPAAATHRGAAVEVSLDSAVHGRLSALAADTGSTLFMVLQAGLTALLSRLGAGTDIPLGTAVAGRTDEALDDLVGFFVNTLVLRTDLTGDPTLRELIGRVRSTDLAAFAHQDLPFERLVEELNPERSRSRHPLFQTMLVLQNAPDDAPEFVGLTVETGSVELHPAKFDLTVDLAETADGVRGWLTYALDLWDEPSAALLARRFTALLATWSEQPDVPLSQVGVLLAEERTALAEWNATDVAYPRDRTLVELFEERVDADPGSVALVFDGLEVSAGELDALANQVAHRLIARGVSRGDLVGVLVRRSPDFVAAILGVVKAGAAYVPLDPGHPDDRIASVAGQARLGLVVTDDPGRVAGVEVLAGLAGASAGLGGASAEPGGAVAVLGGALAPPASAGLSGKPGAWLPVPAGPGDEPTTRPTVAITADDVACVLFTSGSSGVPKGAMSSHRATVRTFFGQSYVHFDGVWLQSAPVSWDGLTLELWPPLLHGGTCVLAPGQVPDPAVIARLVARHGVTTLWMSAGLFAAVLDTHPEVFDVVREVMTGGESPSVAHLARVVREFPAVRLVHGYGPVESMVFVTTHQITEVDGPVPVGGPIANTTVHLLDGDLNPVPPGVAAEIYLAGDGLAHGYLNRPGTTAERFVACATGHRMYRTGDVGRWRPDGTVEFLGRADDQVKIRGYRVEPGEVEAALLSHPSVERAAVEVRADGSTGKRLVAYVVGNAEGVREYLAERLPDYMVPAAVVVLDAFPLTPNGKLDRRALPEPERVQTKGRAPRTARQEVLCGIFADLLGAGQVSLDDDFFALGGHSLLAARLVARARTAFGVEMALRDVFDRPTPAALDVLLDSLGHARHAVERRPRPERMPLSHAQRRLWLLEDVHGPSAAYNVPIGLRLNGSLDRDALRVALIDLAQRHEPLRTIFPAHDGEPYQVALPADVDLIPLDPNELEEAATRPFDVRTEPPLRAYLAEEAPDQYVLLLVLHHIAADGWSVAPLLRDLSTAYAARREGAQPQWKALPVEYADQVLWQHDQDFTEQLGHWRTALEDLPDEASPAADHLRPAAPSHQGELVSAHVNADVAGLARSGQATQAMVVQAAFAALLSRLGAGTDVPVGVPVAGRGDEALDDLVGLFVNTVVLRNDVSGDPTFRELLDRVRETGLAGYANADVPFDRVVEELNPTRTLARHPLFQVMVVLQNNAQAGAAFPGCETALFDVDRHTAKFDLTLTLHDTGDGLTCHLEYATDLFTGCTATALLDRYVRFLTAVAENPDARVSEVDLLTPAERHTIAVEWNKGEAEADDCLHEIFAVHARRTPDATALIHEAGRTTYAELDAQANRLARHLDAPRGSLVAICLPRGPELVAAVLAVLKLGAAYVLLDPDHPAERLAALVEQANPAVTVVNGPSRLTTRLAEISALPDLSTEPFHRPVSPDDAMCVMFTSGSTGRPKGVLTSHRAVVATLTGQDYAEFGPDEVWLQCAPVSWDAFALELFGALLSGAACVLQPGQSPEPARIVELIAAHGITTVHLSASLLNFVLDEYPAALHGVRQVMTGGEAASKAHVRTLLERHPDVRLVNGYSPLENTIFTLTHRIRPEDSERRSIPVGRPLAGKQVHVLDEHLRLVPPGTPGELYMAGIGLAHGYLGQPSVTAQRFVASPFGGRMYRTGDLVRQDAEGTVEFLGRADDQVKIRGFRVEPGEVAAVLTAHPDVRQAEVVVLDGPRLVAYVVGTADSAVLRAFATTRLPDHLVPSAFVVLGELPRTANGKLDRAALPAPETTSTGDTARTPRQQILCGIFAGLLDLPEVSPDDDFFALGGHSLLAARLVSRVRAVLGVELAMREVFRTPTVRGLDARVDSLAEARPSVRATERPDRLPLSAAQRRLWFLNRLQGPGTTYHVPLAQRLRGPLDTDALHAALGDVVARHEVLRTVFPDRDGVPEQVVLPHAEVALDVVECDATELDALLATESARPFDLAADLPIRAKLLRLSEEDNILLVVMHHIVTDGWSWGPLLRDLGTAYDARSRGTEPDLPPLEVQYADYALWQQELDTSAQAEHWRTALAGLPEEITLPADRPRPETPSHRGEQLAVSLDAEAHRRLLAIARECDATLFMVVQAALALMLSRLGAGTDVPLGTAVAGRTDEALDDLVGFFVNTLVLRTDLAGDPTFRELVGRVRETDLAAYANQDLPFDQVVEELNPVRSPARHPLFQVFVTVQPATPGTGLGGEPVAIEVTAAKFDLALMLNETVDEDGPAGITGTLEYAADLFDPATAQSLIARFERVAAAIDPETRVSRVDVLSAEEHAQLAGWNDTSVDYPRDRSLADLFEEQAQTRPDAVALVSGDERLTFAEVDAWANQVAHKVLEHGVGRGDLVGVLVERSPAFVVALLGVLKTGAAYVPLDPTHPIQRVVDEAGLELVVSHPSVAGLLPDHVDVVRVDDVAGESATLPGFPVGGGDVACVMFTSGSSGVPKGVVTTHRAAVRMFFGQRFAGAGGVWLQAAPVAWDAAALELWQPLLHGTTCVLAPGQVPDPALIAEQVQRHGVDRLWLSAGLFAALVDTHPEVFGQVDEVVTGGDAASGAHVARVLREYPNVRLVNGYGPVESMVFATTHQITEVDGPVPIGSPIAHTTVHLFDGDLNPVPPGVAGEIYVGGDGLALGYLNRPGATAERFVACAGGRLYRTGDLGRWRADGVIEFLGRADHQVKIRGFRVEPGEIEAALTRHDRVSHAVVVVHDDPATGKRLVGYVVGSITPEEAREHVGALLPAFMVPAVVVVLDALPLTHNGKVDRRALPAPVVTAGASAPRTARQEVLCGIFADLLGARKVGPHDDFFALGGHSLLAARLVARIRATFDTEIGLREVFDAPTVAALETRLDTGRRARDRIAPVERPDLLPLSSAQQRLWTVEQVQQPGAAYHVPIALRLTGVVDVPALRAALEDVVERHEALRTVFRQRDGVVCQVVLPAVVDFAESHSTVEEEARRPFDLTRSPLRVRLISVAHREHVLLVVVHHIAADGWSMRPLLTDLADAYTARTSGKAPQWTPLPVQYADYTLWQRRFPADDQLAHWRQALAGLPEEATLPVDRPRPARPAHQGDVVPFAIGADVHQGLTALARAAGATPFMVLRAAFAALLSRLGAGTDIPLGTPVAGRADEALDDLVGFFVNTLVLRTDLSGDPTFAELLGRVRDADLAAYDHQDLPFERLVEALNPARTTARHPLFQVMVVLQNNAEGELTLPGLEVETLPGSTGAAKFDLTLGLRESFAGDGTPAGLTGELEYATELYDRATAETVVTRLARLLAAVSENPGAPLSTVDIMDADELRTVTEEWNASDTNVCRDATLPQLMNGRPDSIALIDDREAVTYAELHARANRLARRLVAQGAEAGNTVAVCLPRGVDLVVAILAVLKAGAAYVLLDPDHPAERRQALLDQAGPVFVLEDVEGGHYPSDEFTRVISADSPACVMFTSGSTGRPKGVVVSHRALVTTLTGQDYVGFTPDAVWLQCSPVSWDAFALELFGPLLSGATCVLQPGQTPEPARIARLAARHGVTTLHVSASLLNFLIDEMPEVFDGVREVMTGGEPASIPHLRTLLDRHPFLRVVNGYSPLENTIFTLCHAVEPRDLDRVSIPVGRPLAGKQVYVLDRWLRPVPPGTPGELYMAGDGLAHGYLGQPSVTAQRFVANPFGGRMYRTGDLVRQDRDGVVHFLGRADDQVKIRGFRVEPGEVRAVLARHPGVRQVEVVVREDSPGDKRLVAYVVGVAEGVREFAAQHLPDYLLPAAVVALESLPRTPNGKLDRAALPVPDAQRVAGRAPQTPHEELLCGLFADLLNVPEVTVDDDFFALGGHSILVMRLVSRVRSVFGAELGVRTVFENPTVAGLAGHLPVAARPAPRPVLRARPRSKETL</sequence>
<reference evidence="6" key="1">
    <citation type="journal article" date="2019" name="Int. J. Syst. Evol. Microbiol.">
        <title>The Global Catalogue of Microorganisms (GCM) 10K type strain sequencing project: providing services to taxonomists for standard genome sequencing and annotation.</title>
        <authorList>
            <consortium name="The Broad Institute Genomics Platform"/>
            <consortium name="The Broad Institute Genome Sequencing Center for Infectious Disease"/>
            <person name="Wu L."/>
            <person name="Ma J."/>
        </authorList>
    </citation>
    <scope>NUCLEOTIDE SEQUENCE [LARGE SCALE GENOMIC DNA]</scope>
    <source>
        <strain evidence="6">CGMCC 4.7319</strain>
    </source>
</reference>
<feature type="domain" description="Carrier" evidence="4">
    <location>
        <begin position="3002"/>
        <end position="3077"/>
    </location>
</feature>
<name>A0ABQ2HE44_9PSEU</name>
<dbReference type="Proteomes" id="UP000597656">
    <property type="component" value="Unassembled WGS sequence"/>
</dbReference>
<dbReference type="InterPro" id="IPR023213">
    <property type="entry name" value="CAT-like_dom_sf"/>
</dbReference>
<dbReference type="InterPro" id="IPR029058">
    <property type="entry name" value="AB_hydrolase_fold"/>
</dbReference>
<evidence type="ECO:0000256" key="1">
    <source>
        <dbReference type="ARBA" id="ARBA00001957"/>
    </source>
</evidence>
<dbReference type="InterPro" id="IPR000873">
    <property type="entry name" value="AMP-dep_synth/lig_dom"/>
</dbReference>
<dbReference type="SUPFAM" id="SSF52777">
    <property type="entry name" value="CoA-dependent acyltransferases"/>
    <property type="match status" value="8"/>
</dbReference>
<dbReference type="NCBIfam" id="TIGR01733">
    <property type="entry name" value="AA-adenyl-dom"/>
    <property type="match status" value="4"/>
</dbReference>
<dbReference type="InterPro" id="IPR020845">
    <property type="entry name" value="AMP-binding_CS"/>
</dbReference>
<dbReference type="Gene3D" id="3.30.300.30">
    <property type="match status" value="4"/>
</dbReference>
<feature type="domain" description="Carrier" evidence="4">
    <location>
        <begin position="4006"/>
        <end position="4081"/>
    </location>
</feature>
<dbReference type="Gene3D" id="3.40.50.1820">
    <property type="entry name" value="alpha/beta hydrolase"/>
    <property type="match status" value="1"/>
</dbReference>
<dbReference type="Pfam" id="PF00668">
    <property type="entry name" value="Condensation"/>
    <property type="match status" value="4"/>
</dbReference>
<dbReference type="SUPFAM" id="SSF56801">
    <property type="entry name" value="Acetyl-CoA synthetase-like"/>
    <property type="match status" value="4"/>
</dbReference>
<comment type="caution">
    <text evidence="5">The sequence shown here is derived from an EMBL/GenBank/DDBJ whole genome shotgun (WGS) entry which is preliminary data.</text>
</comment>
<gene>
    <name evidence="5" type="ORF">GCM10011609_10750</name>
</gene>
<dbReference type="Pfam" id="PF13193">
    <property type="entry name" value="AMP-binding_C"/>
    <property type="match status" value="4"/>
</dbReference>
<evidence type="ECO:0000259" key="4">
    <source>
        <dbReference type="PROSITE" id="PS50075"/>
    </source>
</evidence>
<dbReference type="PROSITE" id="PS50075">
    <property type="entry name" value="CARRIER"/>
    <property type="match status" value="4"/>
</dbReference>
<dbReference type="InterPro" id="IPR025110">
    <property type="entry name" value="AMP-bd_C"/>
</dbReference>
<dbReference type="InterPro" id="IPR001242">
    <property type="entry name" value="Condensation_dom"/>
</dbReference>
<dbReference type="SUPFAM" id="SSF47336">
    <property type="entry name" value="ACP-like"/>
    <property type="match status" value="4"/>
</dbReference>
<keyword evidence="6" id="KW-1185">Reference proteome</keyword>
<dbReference type="NCBIfam" id="NF003417">
    <property type="entry name" value="PRK04813.1"/>
    <property type="match status" value="5"/>
</dbReference>
<dbReference type="Pfam" id="PF00550">
    <property type="entry name" value="PP-binding"/>
    <property type="match status" value="4"/>
</dbReference>
<dbReference type="InterPro" id="IPR036736">
    <property type="entry name" value="ACP-like_sf"/>
</dbReference>
<evidence type="ECO:0000256" key="3">
    <source>
        <dbReference type="ARBA" id="ARBA00022553"/>
    </source>
</evidence>
<dbReference type="Gene3D" id="3.40.50.12780">
    <property type="entry name" value="N-terminal domain of ligase-like"/>
    <property type="match status" value="4"/>
</dbReference>
<dbReference type="InterPro" id="IPR009081">
    <property type="entry name" value="PP-bd_ACP"/>
</dbReference>
<feature type="domain" description="Carrier" evidence="4">
    <location>
        <begin position="1985"/>
        <end position="2060"/>
    </location>
</feature>
<comment type="cofactor">
    <cofactor evidence="1">
        <name>pantetheine 4'-phosphate</name>
        <dbReference type="ChEBI" id="CHEBI:47942"/>
    </cofactor>
</comment>
<dbReference type="PROSITE" id="PS00012">
    <property type="entry name" value="PHOSPHOPANTETHEINE"/>
    <property type="match status" value="4"/>
</dbReference>
<keyword evidence="2" id="KW-0596">Phosphopantetheine</keyword>
<accession>A0ABQ2HE44</accession>
<dbReference type="CDD" id="cd12117">
    <property type="entry name" value="A_NRPS_Srf_like"/>
    <property type="match status" value="4"/>
</dbReference>
<proteinExistence type="predicted"/>
<protein>
    <recommendedName>
        <fullName evidence="4">Carrier domain-containing protein</fullName>
    </recommendedName>
</protein>
<dbReference type="InterPro" id="IPR042099">
    <property type="entry name" value="ANL_N_sf"/>
</dbReference>
<evidence type="ECO:0000313" key="6">
    <source>
        <dbReference type="Proteomes" id="UP000597656"/>
    </source>
</evidence>
<dbReference type="PANTHER" id="PTHR45527:SF1">
    <property type="entry name" value="FATTY ACID SYNTHASE"/>
    <property type="match status" value="1"/>
</dbReference>
<dbReference type="PROSITE" id="PS00455">
    <property type="entry name" value="AMP_BINDING"/>
    <property type="match status" value="4"/>
</dbReference>
<keyword evidence="3" id="KW-0597">Phosphoprotein</keyword>
<dbReference type="CDD" id="cd19540">
    <property type="entry name" value="LCL_NRPS-like"/>
    <property type="match status" value="4"/>
</dbReference>
<dbReference type="Gene3D" id="3.30.559.30">
    <property type="entry name" value="Nonribosomal peptide synthetase, condensation domain"/>
    <property type="match status" value="4"/>
</dbReference>
<dbReference type="InterPro" id="IPR010071">
    <property type="entry name" value="AA_adenyl_dom"/>
</dbReference>
<organism evidence="5 6">
    <name type="scientific">Lentzea pudingi</name>
    <dbReference type="NCBI Taxonomy" id="1789439"/>
    <lineage>
        <taxon>Bacteria</taxon>
        <taxon>Bacillati</taxon>
        <taxon>Actinomycetota</taxon>
        <taxon>Actinomycetes</taxon>
        <taxon>Pseudonocardiales</taxon>
        <taxon>Pseudonocardiaceae</taxon>
        <taxon>Lentzea</taxon>
    </lineage>
</organism>
<dbReference type="Gene3D" id="3.30.559.10">
    <property type="entry name" value="Chloramphenicol acetyltransferase-like domain"/>
    <property type="match status" value="4"/>
</dbReference>